<keyword evidence="3 6" id="KW-0238">DNA-binding</keyword>
<evidence type="ECO:0000256" key="4">
    <source>
        <dbReference type="ARBA" id="ARBA00023163"/>
    </source>
</evidence>
<comment type="similarity">
    <text evidence="1">Belongs to the LysR transcriptional regulatory family.</text>
</comment>
<dbReference type="GO" id="GO:0003677">
    <property type="term" value="F:DNA binding"/>
    <property type="evidence" value="ECO:0007669"/>
    <property type="project" value="UniProtKB-KW"/>
</dbReference>
<proteinExistence type="inferred from homology"/>
<dbReference type="CDD" id="cd05466">
    <property type="entry name" value="PBP2_LTTR_substrate"/>
    <property type="match status" value="1"/>
</dbReference>
<accession>A0A1H6EPU0</accession>
<dbReference type="InterPro" id="IPR000847">
    <property type="entry name" value="LysR_HTH_N"/>
</dbReference>
<dbReference type="Proteomes" id="UP000236732">
    <property type="component" value="Unassembled WGS sequence"/>
</dbReference>
<evidence type="ECO:0000256" key="1">
    <source>
        <dbReference type="ARBA" id="ARBA00009437"/>
    </source>
</evidence>
<evidence type="ECO:0000313" key="6">
    <source>
        <dbReference type="EMBL" id="SEG99036.1"/>
    </source>
</evidence>
<name>A0A1H6EPU0_9ACTN</name>
<dbReference type="GO" id="GO:0032993">
    <property type="term" value="C:protein-DNA complex"/>
    <property type="evidence" value="ECO:0007669"/>
    <property type="project" value="TreeGrafter"/>
</dbReference>
<dbReference type="SUPFAM" id="SSF53850">
    <property type="entry name" value="Periplasmic binding protein-like II"/>
    <property type="match status" value="1"/>
</dbReference>
<dbReference type="InterPro" id="IPR005119">
    <property type="entry name" value="LysR_subst-bd"/>
</dbReference>
<dbReference type="FunFam" id="1.10.10.10:FF:000001">
    <property type="entry name" value="LysR family transcriptional regulator"/>
    <property type="match status" value="1"/>
</dbReference>
<dbReference type="Gene3D" id="1.10.10.10">
    <property type="entry name" value="Winged helix-like DNA-binding domain superfamily/Winged helix DNA-binding domain"/>
    <property type="match status" value="1"/>
</dbReference>
<organism evidence="6 7">
    <name type="scientific">Nonomuraea solani</name>
    <dbReference type="NCBI Taxonomy" id="1144553"/>
    <lineage>
        <taxon>Bacteria</taxon>
        <taxon>Bacillati</taxon>
        <taxon>Actinomycetota</taxon>
        <taxon>Actinomycetes</taxon>
        <taxon>Streptosporangiales</taxon>
        <taxon>Streptosporangiaceae</taxon>
        <taxon>Nonomuraea</taxon>
    </lineage>
</organism>
<dbReference type="Pfam" id="PF00126">
    <property type="entry name" value="HTH_1"/>
    <property type="match status" value="1"/>
</dbReference>
<dbReference type="Gene3D" id="3.40.190.10">
    <property type="entry name" value="Periplasmic binding protein-like II"/>
    <property type="match status" value="2"/>
</dbReference>
<keyword evidence="2" id="KW-0805">Transcription regulation</keyword>
<feature type="domain" description="HTH lysR-type" evidence="5">
    <location>
        <begin position="10"/>
        <end position="67"/>
    </location>
</feature>
<dbReference type="PANTHER" id="PTHR30346">
    <property type="entry name" value="TRANSCRIPTIONAL DUAL REGULATOR HCAR-RELATED"/>
    <property type="match status" value="1"/>
</dbReference>
<dbReference type="SUPFAM" id="SSF46785">
    <property type="entry name" value="Winged helix' DNA-binding domain"/>
    <property type="match status" value="1"/>
</dbReference>
<keyword evidence="7" id="KW-1185">Reference proteome</keyword>
<keyword evidence="4" id="KW-0804">Transcription</keyword>
<dbReference type="RefSeq" id="WP_235030585.1">
    <property type="nucleotide sequence ID" value="NZ_FNVT01000012.1"/>
</dbReference>
<dbReference type="InterPro" id="IPR036388">
    <property type="entry name" value="WH-like_DNA-bd_sf"/>
</dbReference>
<sequence length="304" mass="34441">MAQMGEMGLVELRDIEIFLALAEELHFGRAAERLHVSAARVSQAIKKQERAIGAELFARNNRGVRLTRLGEQFRDDLRQVHQGLTQTLDRARLAARGKTGILRVSLFPANFQEQRRYWDTFRARHPQWDLRLRMSTYQDPFAQLRSGDADVLITWLPVEEPDLTVGPLLFAEPRVLAVSGDHALTRRSSISLEAVGDFQHVVIKPVPGYWFDHYVPDLTPKGRLIDRTANVDNLEDVFMSTALGEAVTLFPAHVSRYYPRPDIAYLPVKDMAALPFGLVWRSDAENDMIRALSHVVRDLGPLPG</sequence>
<dbReference type="AlphaFoldDB" id="A0A1H6EPU0"/>
<dbReference type="GO" id="GO:0003700">
    <property type="term" value="F:DNA-binding transcription factor activity"/>
    <property type="evidence" value="ECO:0007669"/>
    <property type="project" value="InterPro"/>
</dbReference>
<protein>
    <submittedName>
        <fullName evidence="6">DNA-binding transcriptional regulator, LysR family</fullName>
    </submittedName>
</protein>
<reference evidence="6 7" key="1">
    <citation type="submission" date="2016-10" db="EMBL/GenBank/DDBJ databases">
        <authorList>
            <person name="de Groot N.N."/>
        </authorList>
    </citation>
    <scope>NUCLEOTIDE SEQUENCE [LARGE SCALE GENOMIC DNA]</scope>
    <source>
        <strain evidence="6 7">CGMCC 4.7037</strain>
    </source>
</reference>
<gene>
    <name evidence="6" type="ORF">SAMN05444920_112186</name>
</gene>
<evidence type="ECO:0000256" key="3">
    <source>
        <dbReference type="ARBA" id="ARBA00023125"/>
    </source>
</evidence>
<evidence type="ECO:0000313" key="7">
    <source>
        <dbReference type="Proteomes" id="UP000236732"/>
    </source>
</evidence>
<dbReference type="EMBL" id="FNVT01000012">
    <property type="protein sequence ID" value="SEG99036.1"/>
    <property type="molecule type" value="Genomic_DNA"/>
</dbReference>
<evidence type="ECO:0000259" key="5">
    <source>
        <dbReference type="PROSITE" id="PS50931"/>
    </source>
</evidence>
<evidence type="ECO:0000256" key="2">
    <source>
        <dbReference type="ARBA" id="ARBA00023015"/>
    </source>
</evidence>
<dbReference type="InterPro" id="IPR036390">
    <property type="entry name" value="WH_DNA-bd_sf"/>
</dbReference>
<dbReference type="Pfam" id="PF03466">
    <property type="entry name" value="LysR_substrate"/>
    <property type="match status" value="1"/>
</dbReference>
<dbReference type="PANTHER" id="PTHR30346:SF0">
    <property type="entry name" value="HCA OPERON TRANSCRIPTIONAL ACTIVATOR HCAR"/>
    <property type="match status" value="1"/>
</dbReference>
<dbReference type="PROSITE" id="PS50931">
    <property type="entry name" value="HTH_LYSR"/>
    <property type="match status" value="1"/>
</dbReference>